<evidence type="ECO:0000256" key="3">
    <source>
        <dbReference type="ARBA" id="ARBA00022679"/>
    </source>
</evidence>
<dbReference type="SUPFAM" id="SSF53756">
    <property type="entry name" value="UDP-Glycosyltransferase/glycogen phosphorylase"/>
    <property type="match status" value="1"/>
</dbReference>
<dbReference type="EMBL" id="JADOUF010000001">
    <property type="protein sequence ID" value="MBG6134702.1"/>
    <property type="molecule type" value="Genomic_DNA"/>
</dbReference>
<dbReference type="Proteomes" id="UP000622552">
    <property type="component" value="Unassembled WGS sequence"/>
</dbReference>
<organism evidence="6 7">
    <name type="scientific">Longispora fulva</name>
    <dbReference type="NCBI Taxonomy" id="619741"/>
    <lineage>
        <taxon>Bacteria</taxon>
        <taxon>Bacillati</taxon>
        <taxon>Actinomycetota</taxon>
        <taxon>Actinomycetes</taxon>
        <taxon>Micromonosporales</taxon>
        <taxon>Micromonosporaceae</taxon>
        <taxon>Longispora</taxon>
    </lineage>
</organism>
<reference evidence="6" key="1">
    <citation type="submission" date="2020-11" db="EMBL/GenBank/DDBJ databases">
        <title>Sequencing the genomes of 1000 actinobacteria strains.</title>
        <authorList>
            <person name="Klenk H.-P."/>
        </authorList>
    </citation>
    <scope>NUCLEOTIDE SEQUENCE</scope>
    <source>
        <strain evidence="6">DSM 45356</strain>
    </source>
</reference>
<sequence length="400" mass="41879">MSRNVDRTARDQRRRPSTPATTGSARLGHPHDLDAGPVGLATNPAPRRRIVVVSASIGAGHDGAARELGRRLEDAGFAVDHHDFVDLLPLGRLTRASYARQLQVAPGTWGWLLTALARFRPLTRLTATWAAVASSRRIRAALGGTPAAVVSTYPLASQALGRLRRRGHLRAPVVTFLTDMSVHPLWVAPGVDAHLALHEVAAAEARACGAREVQVTGPAVAPAFRPHHDEDERTAARASFGLPPDAPLGLVVAGSWGVGEIAETVADLAASGVLTPVVACGHNEDLRAHLAGSDTCVALGWTDRMPDLFAASDVVIQNAGGLSSLEARACGVPVLTYRCLPGHGLTNAAALDAAGWVPWIREPADLTDALKRALTDDPQPPPGNGTDPAVAIAAIARETL</sequence>
<evidence type="ECO:0000256" key="4">
    <source>
        <dbReference type="SAM" id="MobiDB-lite"/>
    </source>
</evidence>
<evidence type="ECO:0000259" key="5">
    <source>
        <dbReference type="Pfam" id="PF06925"/>
    </source>
</evidence>
<dbReference type="InterPro" id="IPR050519">
    <property type="entry name" value="Glycosyltransf_28_UgtP"/>
</dbReference>
<feature type="compositionally biased region" description="Basic and acidic residues" evidence="4">
    <location>
        <begin position="1"/>
        <end position="11"/>
    </location>
</feature>
<evidence type="ECO:0000313" key="6">
    <source>
        <dbReference type="EMBL" id="MBG6134702.1"/>
    </source>
</evidence>
<dbReference type="PANTHER" id="PTHR43025">
    <property type="entry name" value="MONOGALACTOSYLDIACYLGLYCEROL SYNTHASE"/>
    <property type="match status" value="1"/>
</dbReference>
<evidence type="ECO:0000256" key="1">
    <source>
        <dbReference type="ARBA" id="ARBA00006962"/>
    </source>
</evidence>
<dbReference type="GO" id="GO:0016020">
    <property type="term" value="C:membrane"/>
    <property type="evidence" value="ECO:0007669"/>
    <property type="project" value="GOC"/>
</dbReference>
<dbReference type="GO" id="GO:0009247">
    <property type="term" value="P:glycolipid biosynthetic process"/>
    <property type="evidence" value="ECO:0007669"/>
    <property type="project" value="InterPro"/>
</dbReference>
<keyword evidence="3 6" id="KW-0808">Transferase</keyword>
<feature type="region of interest" description="Disordered" evidence="4">
    <location>
        <begin position="1"/>
        <end position="41"/>
    </location>
</feature>
<accession>A0A8J7KV09</accession>
<keyword evidence="2" id="KW-0328">Glycosyltransferase</keyword>
<proteinExistence type="inferred from homology"/>
<evidence type="ECO:0000256" key="2">
    <source>
        <dbReference type="ARBA" id="ARBA00022676"/>
    </source>
</evidence>
<evidence type="ECO:0000313" key="7">
    <source>
        <dbReference type="Proteomes" id="UP000622552"/>
    </source>
</evidence>
<dbReference type="PANTHER" id="PTHR43025:SF3">
    <property type="entry name" value="MONOGALACTOSYLDIACYLGLYCEROL SYNTHASE 1, CHLOROPLASTIC"/>
    <property type="match status" value="1"/>
</dbReference>
<dbReference type="InterPro" id="IPR009695">
    <property type="entry name" value="Diacylglyc_glucosyltr_N"/>
</dbReference>
<dbReference type="RefSeq" id="WP_233473123.1">
    <property type="nucleotide sequence ID" value="NZ_BONS01000023.1"/>
</dbReference>
<dbReference type="Gene3D" id="3.40.50.2000">
    <property type="entry name" value="Glycogen Phosphorylase B"/>
    <property type="match status" value="1"/>
</dbReference>
<feature type="domain" description="Diacylglycerol glucosyltransferase N-terminal" evidence="5">
    <location>
        <begin position="94"/>
        <end position="217"/>
    </location>
</feature>
<dbReference type="AlphaFoldDB" id="A0A8J7KV09"/>
<protein>
    <submittedName>
        <fullName evidence="6">UDP-N-acetylglucosamine:LPS N-acetylglucosamine transferase</fullName>
    </submittedName>
</protein>
<dbReference type="GO" id="GO:0016758">
    <property type="term" value="F:hexosyltransferase activity"/>
    <property type="evidence" value="ECO:0007669"/>
    <property type="project" value="InterPro"/>
</dbReference>
<gene>
    <name evidence="6" type="ORF">IW245_000896</name>
</gene>
<dbReference type="Pfam" id="PF06925">
    <property type="entry name" value="MGDG_synth"/>
    <property type="match status" value="1"/>
</dbReference>
<name>A0A8J7KV09_9ACTN</name>
<comment type="caution">
    <text evidence="6">The sequence shown here is derived from an EMBL/GenBank/DDBJ whole genome shotgun (WGS) entry which is preliminary data.</text>
</comment>
<keyword evidence="7" id="KW-1185">Reference proteome</keyword>
<comment type="similarity">
    <text evidence="1">Belongs to the glycosyltransferase 28 family.</text>
</comment>